<protein>
    <submittedName>
        <fullName evidence="4">Uncharacterized protein</fullName>
    </submittedName>
</protein>
<proteinExistence type="predicted"/>
<accession>G4Z9I6</accession>
<evidence type="ECO:0000313" key="5">
    <source>
        <dbReference type="Proteomes" id="UP000002640"/>
    </source>
</evidence>
<dbReference type="AlphaFoldDB" id="G4Z9I6"/>
<evidence type="ECO:0000256" key="3">
    <source>
        <dbReference type="PROSITE-ProRule" id="PRU00023"/>
    </source>
</evidence>
<dbReference type="PROSITE" id="PS50088">
    <property type="entry name" value="ANK_REPEAT"/>
    <property type="match status" value="2"/>
</dbReference>
<name>G4Z9I6_PHYSP</name>
<dbReference type="RefSeq" id="XP_009525335.1">
    <property type="nucleotide sequence ID" value="XM_009527040.1"/>
</dbReference>
<evidence type="ECO:0000256" key="1">
    <source>
        <dbReference type="ARBA" id="ARBA00022737"/>
    </source>
</evidence>
<dbReference type="GeneID" id="20656410"/>
<dbReference type="OMA" id="ECALENN"/>
<dbReference type="EMBL" id="JH159153">
    <property type="protein sequence ID" value="EGZ22618.1"/>
    <property type="molecule type" value="Genomic_DNA"/>
</dbReference>
<feature type="repeat" description="ANK" evidence="3">
    <location>
        <begin position="21"/>
        <end position="53"/>
    </location>
</feature>
<dbReference type="PANTHER" id="PTHR24198:SF165">
    <property type="entry name" value="ANKYRIN REPEAT-CONTAINING PROTEIN-RELATED"/>
    <property type="match status" value="1"/>
</dbReference>
<dbReference type="InterPro" id="IPR002110">
    <property type="entry name" value="Ankyrin_rpt"/>
</dbReference>
<dbReference type="InParanoid" id="G4Z9I6"/>
<feature type="repeat" description="ANK" evidence="3">
    <location>
        <begin position="54"/>
        <end position="86"/>
    </location>
</feature>
<keyword evidence="5" id="KW-1185">Reference proteome</keyword>
<dbReference type="InterPro" id="IPR036770">
    <property type="entry name" value="Ankyrin_rpt-contain_sf"/>
</dbReference>
<keyword evidence="2 3" id="KW-0040">ANK repeat</keyword>
<dbReference type="Gene3D" id="1.25.40.20">
    <property type="entry name" value="Ankyrin repeat-containing domain"/>
    <property type="match status" value="2"/>
</dbReference>
<dbReference type="PROSITE" id="PS50297">
    <property type="entry name" value="ANK_REP_REGION"/>
    <property type="match status" value="2"/>
</dbReference>
<sequence>MAEMGRMLLDHGADIEAVDGEDWTPLMCAAWRGHKAMVEMLLERGAYVDRRLPDGATALYLASEYGQLEVARALVKNRANVNAENEEEVTPMAVATMNNHSQVVSLLRRHGGRSKTPAVVVVIGHRR</sequence>
<reference evidence="4 5" key="1">
    <citation type="journal article" date="2006" name="Science">
        <title>Phytophthora genome sequences uncover evolutionary origins and mechanisms of pathogenesis.</title>
        <authorList>
            <person name="Tyler B.M."/>
            <person name="Tripathy S."/>
            <person name="Zhang X."/>
            <person name="Dehal P."/>
            <person name="Jiang R.H."/>
            <person name="Aerts A."/>
            <person name="Arredondo F.D."/>
            <person name="Baxter L."/>
            <person name="Bensasson D."/>
            <person name="Beynon J.L."/>
            <person name="Chapman J."/>
            <person name="Damasceno C.M."/>
            <person name="Dorrance A.E."/>
            <person name="Dou D."/>
            <person name="Dickerman A.W."/>
            <person name="Dubchak I.L."/>
            <person name="Garbelotto M."/>
            <person name="Gijzen M."/>
            <person name="Gordon S.G."/>
            <person name="Govers F."/>
            <person name="Grunwald N.J."/>
            <person name="Huang W."/>
            <person name="Ivors K.L."/>
            <person name="Jones R.W."/>
            <person name="Kamoun S."/>
            <person name="Krampis K."/>
            <person name="Lamour K.H."/>
            <person name="Lee M.K."/>
            <person name="McDonald W.H."/>
            <person name="Medina M."/>
            <person name="Meijer H.J."/>
            <person name="Nordberg E.K."/>
            <person name="Maclean D.J."/>
            <person name="Ospina-Giraldo M.D."/>
            <person name="Morris P.F."/>
            <person name="Phuntumart V."/>
            <person name="Putnam N.H."/>
            <person name="Rash S."/>
            <person name="Rose J.K."/>
            <person name="Sakihama Y."/>
            <person name="Salamov A.A."/>
            <person name="Savidor A."/>
            <person name="Scheuring C.F."/>
            <person name="Smith B.M."/>
            <person name="Sobral B.W."/>
            <person name="Terry A."/>
            <person name="Torto-Alalibo T.A."/>
            <person name="Win J."/>
            <person name="Xu Z."/>
            <person name="Zhang H."/>
            <person name="Grigoriev I.V."/>
            <person name="Rokhsar D.S."/>
            <person name="Boore J.L."/>
        </authorList>
    </citation>
    <scope>NUCLEOTIDE SEQUENCE [LARGE SCALE GENOMIC DNA]</scope>
    <source>
        <strain evidence="4 5">P6497</strain>
    </source>
</reference>
<dbReference type="Proteomes" id="UP000002640">
    <property type="component" value="Unassembled WGS sequence"/>
</dbReference>
<dbReference type="Pfam" id="PF12796">
    <property type="entry name" value="Ank_2"/>
    <property type="match status" value="1"/>
</dbReference>
<keyword evidence="1" id="KW-0677">Repeat</keyword>
<dbReference type="KEGG" id="psoj:PHYSODRAFT_489287"/>
<dbReference type="SUPFAM" id="SSF48403">
    <property type="entry name" value="Ankyrin repeat"/>
    <property type="match status" value="1"/>
</dbReference>
<dbReference type="SMR" id="G4Z9I6"/>
<dbReference type="PANTHER" id="PTHR24198">
    <property type="entry name" value="ANKYRIN REPEAT AND PROTEIN KINASE DOMAIN-CONTAINING PROTEIN"/>
    <property type="match status" value="1"/>
</dbReference>
<evidence type="ECO:0000256" key="2">
    <source>
        <dbReference type="ARBA" id="ARBA00023043"/>
    </source>
</evidence>
<dbReference type="SMART" id="SM00248">
    <property type="entry name" value="ANK"/>
    <property type="match status" value="3"/>
</dbReference>
<dbReference type="Pfam" id="PF13637">
    <property type="entry name" value="Ank_4"/>
    <property type="match status" value="1"/>
</dbReference>
<organism evidence="4 5">
    <name type="scientific">Phytophthora sojae (strain P6497)</name>
    <name type="common">Soybean stem and root rot agent</name>
    <name type="synonym">Phytophthora megasperma f. sp. glycines</name>
    <dbReference type="NCBI Taxonomy" id="1094619"/>
    <lineage>
        <taxon>Eukaryota</taxon>
        <taxon>Sar</taxon>
        <taxon>Stramenopiles</taxon>
        <taxon>Oomycota</taxon>
        <taxon>Peronosporomycetes</taxon>
        <taxon>Peronosporales</taxon>
        <taxon>Peronosporaceae</taxon>
        <taxon>Phytophthora</taxon>
    </lineage>
</organism>
<evidence type="ECO:0000313" key="4">
    <source>
        <dbReference type="EMBL" id="EGZ22618.1"/>
    </source>
</evidence>
<gene>
    <name evidence="4" type="ORF">PHYSODRAFT_489287</name>
</gene>